<evidence type="ECO:0000313" key="6">
    <source>
        <dbReference type="Proteomes" id="UP000095751"/>
    </source>
</evidence>
<dbReference type="InParanoid" id="A0A1E7F8H5"/>
<accession>A0A1E7F8H5</accession>
<evidence type="ECO:0000256" key="4">
    <source>
        <dbReference type="SAM" id="MobiDB-lite"/>
    </source>
</evidence>
<evidence type="ECO:0000256" key="2">
    <source>
        <dbReference type="ARBA" id="ARBA00022857"/>
    </source>
</evidence>
<dbReference type="SUPFAM" id="SSF51735">
    <property type="entry name" value="NAD(P)-binding Rossmann-fold domains"/>
    <property type="match status" value="1"/>
</dbReference>
<dbReference type="Proteomes" id="UP000095751">
    <property type="component" value="Unassembled WGS sequence"/>
</dbReference>
<dbReference type="EMBL" id="KV784360">
    <property type="protein sequence ID" value="OEU14480.1"/>
    <property type="molecule type" value="Genomic_DNA"/>
</dbReference>
<keyword evidence="3" id="KW-0560">Oxidoreductase</keyword>
<dbReference type="PANTHER" id="PTHR24320">
    <property type="entry name" value="RETINOL DEHYDROGENASE"/>
    <property type="match status" value="1"/>
</dbReference>
<evidence type="ECO:0000313" key="5">
    <source>
        <dbReference type="EMBL" id="OEU14480.1"/>
    </source>
</evidence>
<evidence type="ECO:0000256" key="3">
    <source>
        <dbReference type="ARBA" id="ARBA00023002"/>
    </source>
</evidence>
<feature type="region of interest" description="Disordered" evidence="4">
    <location>
        <begin position="177"/>
        <end position="201"/>
    </location>
</feature>
<dbReference type="Gene3D" id="3.40.50.720">
    <property type="entry name" value="NAD(P)-binding Rossmann-like Domain"/>
    <property type="match status" value="1"/>
</dbReference>
<gene>
    <name evidence="5" type="ORF">FRACYDRAFT_241025</name>
</gene>
<sequence length="482" mass="54415">MVKIPIYIEALLFFLFLTATPIPKHLGLYQYLSSFHPAFVGLYPWTISNEDQWGFSFKELYNDDNNQNQNKLHGQTAIVTGANSGIGYELSLALARLGVTVTMACRDPSKCAAAATKILNDDMVVENKKKRNKGNDDDNDDESGDVGLLVRTMTVDMSSLKSVKKFCIDYNNYQQQAKNNDNENDNDANHNQHQHQHQHQHQLVDMLFFNAGIKYADDSDDDGSSSESRLALSEDGIEQIFATNVVGHHLMYKLLVEQPMNMNNNIRPTRTTTTTTPTTPIPIRIVSTSSAVSYLCEFPYKVATDIKTLNSAISKDPNLYHQSKLAQVLWTKELTSRLDSANNNNNDADDDYADEIIIYANSANPGAVATKIWTDTTTTTTNSTAGSSTTGYSYSLLFWSLFNTVHQYFMWTPEEAALTLLYLGTSTRDLHQNNIRGKYFHPQSTLMKEDHKLFAEDDNERDTKLLQEKLWKFLDELVADFV</sequence>
<dbReference type="OrthoDB" id="157221at2759"/>
<dbReference type="InterPro" id="IPR036291">
    <property type="entry name" value="NAD(P)-bd_dom_sf"/>
</dbReference>
<organism evidence="5 6">
    <name type="scientific">Fragilariopsis cylindrus CCMP1102</name>
    <dbReference type="NCBI Taxonomy" id="635003"/>
    <lineage>
        <taxon>Eukaryota</taxon>
        <taxon>Sar</taxon>
        <taxon>Stramenopiles</taxon>
        <taxon>Ochrophyta</taxon>
        <taxon>Bacillariophyta</taxon>
        <taxon>Bacillariophyceae</taxon>
        <taxon>Bacillariophycidae</taxon>
        <taxon>Bacillariales</taxon>
        <taxon>Bacillariaceae</taxon>
        <taxon>Fragilariopsis</taxon>
    </lineage>
</organism>
<reference evidence="5 6" key="1">
    <citation type="submission" date="2016-09" db="EMBL/GenBank/DDBJ databases">
        <title>Extensive genetic diversity and differential bi-allelic expression allows diatom success in the polar Southern Ocean.</title>
        <authorList>
            <consortium name="DOE Joint Genome Institute"/>
            <person name="Mock T."/>
            <person name="Otillar R.P."/>
            <person name="Strauss J."/>
            <person name="Dupont C."/>
            <person name="Frickenhaus S."/>
            <person name="Maumus F."/>
            <person name="Mcmullan M."/>
            <person name="Sanges R."/>
            <person name="Schmutz J."/>
            <person name="Toseland A."/>
            <person name="Valas R."/>
            <person name="Veluchamy A."/>
            <person name="Ward B.J."/>
            <person name="Allen A."/>
            <person name="Barry K."/>
            <person name="Falciatore A."/>
            <person name="Ferrante M."/>
            <person name="Fortunato A.E."/>
            <person name="Gloeckner G."/>
            <person name="Gruber A."/>
            <person name="Hipkin R."/>
            <person name="Janech M."/>
            <person name="Kroth P."/>
            <person name="Leese F."/>
            <person name="Lindquist E."/>
            <person name="Lyon B.R."/>
            <person name="Martin J."/>
            <person name="Mayer C."/>
            <person name="Parker M."/>
            <person name="Quesneville H."/>
            <person name="Raymond J."/>
            <person name="Uhlig C."/>
            <person name="Valentin K.U."/>
            <person name="Worden A.Z."/>
            <person name="Armbrust E.V."/>
            <person name="Bowler C."/>
            <person name="Green B."/>
            <person name="Moulton V."/>
            <person name="Van Oosterhout C."/>
            <person name="Grigoriev I."/>
        </authorList>
    </citation>
    <scope>NUCLEOTIDE SEQUENCE [LARGE SCALE GENOMIC DNA]</scope>
    <source>
        <strain evidence="5 6">CCMP1102</strain>
    </source>
</reference>
<keyword evidence="2" id="KW-0521">NADP</keyword>
<dbReference type="InterPro" id="IPR002347">
    <property type="entry name" value="SDR_fam"/>
</dbReference>
<name>A0A1E7F8H5_9STRA</name>
<dbReference type="KEGG" id="fcy:FRACYDRAFT_241025"/>
<dbReference type="Pfam" id="PF00106">
    <property type="entry name" value="adh_short"/>
    <property type="match status" value="1"/>
</dbReference>
<dbReference type="GO" id="GO:0016491">
    <property type="term" value="F:oxidoreductase activity"/>
    <property type="evidence" value="ECO:0007669"/>
    <property type="project" value="UniProtKB-KW"/>
</dbReference>
<proteinExistence type="inferred from homology"/>
<protein>
    <submittedName>
        <fullName evidence="5">NAD(P)-binding protein</fullName>
    </submittedName>
</protein>
<dbReference type="PANTHER" id="PTHR24320:SF282">
    <property type="entry name" value="WW DOMAIN-CONTAINING OXIDOREDUCTASE"/>
    <property type="match status" value="1"/>
</dbReference>
<dbReference type="AlphaFoldDB" id="A0A1E7F8H5"/>
<evidence type="ECO:0000256" key="1">
    <source>
        <dbReference type="ARBA" id="ARBA00006484"/>
    </source>
</evidence>
<keyword evidence="6" id="KW-1185">Reference proteome</keyword>
<comment type="similarity">
    <text evidence="1">Belongs to the short-chain dehydrogenases/reductases (SDR) family.</text>
</comment>